<dbReference type="PANTHER" id="PTHR24567:SF74">
    <property type="entry name" value="HTH-TYPE TRANSCRIPTIONAL REGULATOR ARCR"/>
    <property type="match status" value="1"/>
</dbReference>
<dbReference type="Gene3D" id="2.60.120.10">
    <property type="entry name" value="Jelly Rolls"/>
    <property type="match status" value="1"/>
</dbReference>
<dbReference type="PANTHER" id="PTHR24567">
    <property type="entry name" value="CRP FAMILY TRANSCRIPTIONAL REGULATORY PROTEIN"/>
    <property type="match status" value="1"/>
</dbReference>
<keyword evidence="2" id="KW-0238">DNA-binding</keyword>
<evidence type="ECO:0000259" key="4">
    <source>
        <dbReference type="PROSITE" id="PS51063"/>
    </source>
</evidence>
<dbReference type="Gene3D" id="1.10.10.10">
    <property type="entry name" value="Winged helix-like DNA-binding domain superfamily/Winged helix DNA-binding domain"/>
    <property type="match status" value="1"/>
</dbReference>
<dbReference type="InterPro" id="IPR014710">
    <property type="entry name" value="RmlC-like_jellyroll"/>
</dbReference>
<dbReference type="InterPro" id="IPR036390">
    <property type="entry name" value="WH_DNA-bd_sf"/>
</dbReference>
<keyword evidence="1" id="KW-0805">Transcription regulation</keyword>
<feature type="domain" description="HTH crp-type" evidence="4">
    <location>
        <begin position="147"/>
        <end position="213"/>
    </location>
</feature>
<keyword evidence="3" id="KW-0804">Transcription</keyword>
<dbReference type="InterPro" id="IPR050397">
    <property type="entry name" value="Env_Response_Regulators"/>
</dbReference>
<comment type="caution">
    <text evidence="5">The sequence shown here is derived from an EMBL/GenBank/DDBJ whole genome shotgun (WGS) entry which is preliminary data.</text>
</comment>
<dbReference type="Proteomes" id="UP001595386">
    <property type="component" value="Unassembled WGS sequence"/>
</dbReference>
<gene>
    <name evidence="5" type="ORF">ACFODV_04555</name>
</gene>
<dbReference type="EMBL" id="JBHRSQ010000007">
    <property type="protein sequence ID" value="MFC2991294.1"/>
    <property type="molecule type" value="Genomic_DNA"/>
</dbReference>
<protein>
    <submittedName>
        <fullName evidence="5">Crp/Fnr family transcriptional regulator</fullName>
    </submittedName>
</protein>
<evidence type="ECO:0000256" key="3">
    <source>
        <dbReference type="ARBA" id="ARBA00023163"/>
    </source>
</evidence>
<reference evidence="6" key="1">
    <citation type="journal article" date="2019" name="Int. J. Syst. Evol. Microbiol.">
        <title>The Global Catalogue of Microorganisms (GCM) 10K type strain sequencing project: providing services to taxonomists for standard genome sequencing and annotation.</title>
        <authorList>
            <consortium name="The Broad Institute Genomics Platform"/>
            <consortium name="The Broad Institute Genome Sequencing Center for Infectious Disease"/>
            <person name="Wu L."/>
            <person name="Ma J."/>
        </authorList>
    </citation>
    <scope>NUCLEOTIDE SEQUENCE [LARGE SCALE GENOMIC DNA]</scope>
    <source>
        <strain evidence="6">KCTC 52660</strain>
    </source>
</reference>
<proteinExistence type="predicted"/>
<evidence type="ECO:0000313" key="6">
    <source>
        <dbReference type="Proteomes" id="UP001595386"/>
    </source>
</evidence>
<evidence type="ECO:0000256" key="2">
    <source>
        <dbReference type="ARBA" id="ARBA00023125"/>
    </source>
</evidence>
<evidence type="ECO:0000256" key="1">
    <source>
        <dbReference type="ARBA" id="ARBA00023015"/>
    </source>
</evidence>
<dbReference type="CDD" id="cd00038">
    <property type="entry name" value="CAP_ED"/>
    <property type="match status" value="1"/>
</dbReference>
<dbReference type="SUPFAM" id="SSF46785">
    <property type="entry name" value="Winged helix' DNA-binding domain"/>
    <property type="match status" value="1"/>
</dbReference>
<dbReference type="InterPro" id="IPR018490">
    <property type="entry name" value="cNMP-bd_dom_sf"/>
</dbReference>
<dbReference type="InterPro" id="IPR036388">
    <property type="entry name" value="WH-like_DNA-bd_sf"/>
</dbReference>
<organism evidence="5 6">
    <name type="scientific">Halomonas tibetensis</name>
    <dbReference type="NCBI Taxonomy" id="2259590"/>
    <lineage>
        <taxon>Bacteria</taxon>
        <taxon>Pseudomonadati</taxon>
        <taxon>Pseudomonadota</taxon>
        <taxon>Gammaproteobacteria</taxon>
        <taxon>Oceanospirillales</taxon>
        <taxon>Halomonadaceae</taxon>
        <taxon>Halomonas</taxon>
    </lineage>
</organism>
<dbReference type="SUPFAM" id="SSF51206">
    <property type="entry name" value="cAMP-binding domain-like"/>
    <property type="match status" value="1"/>
</dbReference>
<dbReference type="RefSeq" id="WP_379755290.1">
    <property type="nucleotide sequence ID" value="NZ_JBHRSQ010000007.1"/>
</dbReference>
<dbReference type="Pfam" id="PF13545">
    <property type="entry name" value="HTH_Crp_2"/>
    <property type="match status" value="1"/>
</dbReference>
<accession>A0ABV7B3E7</accession>
<sequence>MDVITSASPSNRLLDSLPEDERLCFLADCETVDLEFGRMVAQPGESMTHALFPLDCLISLIATLESGGRLEVAMAGNEGMVGISLMLGAQKSSLQALAQGAGQVLCIPSSCFQDHLKRSPELEVVMKRYLNVLMSQISRSAVCAHFHGVEARLARWLLMTHDRTRGDEMHITHEFLSGMLGVRRAGVTKAAKALQSRGLIDYQRGRITVLERPGLDEASCNCYIADREIYARMREQVA</sequence>
<dbReference type="PROSITE" id="PS51063">
    <property type="entry name" value="HTH_CRP_2"/>
    <property type="match status" value="1"/>
</dbReference>
<keyword evidence="6" id="KW-1185">Reference proteome</keyword>
<dbReference type="InterPro" id="IPR012318">
    <property type="entry name" value="HTH_CRP"/>
</dbReference>
<name>A0ABV7B3E7_9GAMM</name>
<evidence type="ECO:0000313" key="5">
    <source>
        <dbReference type="EMBL" id="MFC2991294.1"/>
    </source>
</evidence>
<dbReference type="InterPro" id="IPR000595">
    <property type="entry name" value="cNMP-bd_dom"/>
</dbReference>